<keyword evidence="3" id="KW-0732">Signal</keyword>
<feature type="active site" description="Charge relay system" evidence="1">
    <location>
        <position position="421"/>
    </location>
</feature>
<dbReference type="RefSeq" id="WP_082169798.1">
    <property type="nucleotide sequence ID" value="NZ_CP012154.1"/>
</dbReference>
<organism evidence="7 8">
    <name type="scientific">Wenzhouxiangella marina</name>
    <dbReference type="NCBI Taxonomy" id="1579979"/>
    <lineage>
        <taxon>Bacteria</taxon>
        <taxon>Pseudomonadati</taxon>
        <taxon>Pseudomonadota</taxon>
        <taxon>Gammaproteobacteria</taxon>
        <taxon>Chromatiales</taxon>
        <taxon>Wenzhouxiangellaceae</taxon>
        <taxon>Wenzhouxiangella</taxon>
    </lineage>
</organism>
<dbReference type="InterPro" id="IPR036852">
    <property type="entry name" value="Peptidase_S8/S53_dom_sf"/>
</dbReference>
<dbReference type="Proteomes" id="UP000066624">
    <property type="component" value="Chromosome"/>
</dbReference>
<dbReference type="InterPro" id="IPR015500">
    <property type="entry name" value="Peptidase_S8_subtilisin-rel"/>
</dbReference>
<evidence type="ECO:0000313" key="7">
    <source>
        <dbReference type="EMBL" id="AKS43325.1"/>
    </source>
</evidence>
<keyword evidence="1" id="KW-0378">Hydrolase</keyword>
<dbReference type="PRINTS" id="PR00723">
    <property type="entry name" value="SUBTILISIN"/>
</dbReference>
<dbReference type="Pfam" id="PF00082">
    <property type="entry name" value="Peptidase_S8"/>
    <property type="match status" value="1"/>
</dbReference>
<dbReference type="InterPro" id="IPR024361">
    <property type="entry name" value="BACON"/>
</dbReference>
<feature type="compositionally biased region" description="Polar residues" evidence="2">
    <location>
        <begin position="227"/>
        <end position="252"/>
    </location>
</feature>
<keyword evidence="8" id="KW-1185">Reference proteome</keyword>
<dbReference type="Pfam" id="PF17766">
    <property type="entry name" value="fn3_6"/>
    <property type="match status" value="1"/>
</dbReference>
<feature type="domain" description="Peptidase S8/S53" evidence="4">
    <location>
        <begin position="166"/>
        <end position="454"/>
    </location>
</feature>
<dbReference type="PROSITE" id="PS00138">
    <property type="entry name" value="SUBTILASE_SER"/>
    <property type="match status" value="1"/>
</dbReference>
<dbReference type="Pfam" id="PF19190">
    <property type="entry name" value="BACON_2"/>
    <property type="match status" value="1"/>
</dbReference>
<dbReference type="EMBL" id="CP012154">
    <property type="protein sequence ID" value="AKS43325.1"/>
    <property type="molecule type" value="Genomic_DNA"/>
</dbReference>
<dbReference type="PROSITE" id="PS51892">
    <property type="entry name" value="SUBTILASE"/>
    <property type="match status" value="1"/>
</dbReference>
<dbReference type="PANTHER" id="PTHR10795">
    <property type="entry name" value="PROPROTEIN CONVERTASE SUBTILISIN/KEXIN"/>
    <property type="match status" value="1"/>
</dbReference>
<evidence type="ECO:0000313" key="8">
    <source>
        <dbReference type="Proteomes" id="UP000066624"/>
    </source>
</evidence>
<dbReference type="KEGG" id="wma:WM2015_2972"/>
<evidence type="ECO:0000259" key="4">
    <source>
        <dbReference type="Pfam" id="PF00082"/>
    </source>
</evidence>
<dbReference type="InterPro" id="IPR041469">
    <property type="entry name" value="Subtilisin-like_FN3"/>
</dbReference>
<feature type="region of interest" description="Disordered" evidence="2">
    <location>
        <begin position="223"/>
        <end position="258"/>
    </location>
</feature>
<feature type="region of interest" description="Disordered" evidence="2">
    <location>
        <begin position="1023"/>
        <end position="1042"/>
    </location>
</feature>
<evidence type="ECO:0000256" key="2">
    <source>
        <dbReference type="SAM" id="MobiDB-lite"/>
    </source>
</evidence>
<reference evidence="7 8" key="1">
    <citation type="submission" date="2015-07" db="EMBL/GenBank/DDBJ databases">
        <authorList>
            <person name="Noorani M."/>
        </authorList>
    </citation>
    <scope>NUCLEOTIDE SEQUENCE [LARGE SCALE GENOMIC DNA]</scope>
    <source>
        <strain evidence="7 8">KCTC 42284</strain>
    </source>
</reference>
<sequence length="1376" mass="140981">MHHPVVSLLAACVFLLAGFGAASVQASEPYSPADAEGRAVYLVQFVEPGLVDRHRQRSTGERFSAELPHVQAAQAELMRIQADHLDRMSATLGRMLEPSHYYLASRSGMALRLTEAEARQLVAMPQVASVARERVYELATYRGPTFIGADQIWDGSAVPGGTGYEGRGLIAAILDTGIDDGSDGSPHASFINDPACGHGTTSPNKVLSSLDCATTDGTGLCNGPAPSDSNGHGSHTASTVAGNRVTSGDSPSPTIPGGFTEISGVAPCASIRSYKVCSTNQCGAADIQGGLDSVLLHGDVDSMNYSISGGTNPWNDFDRDKLDIVDSGVFIAASAGNTSISVPNPVGQVNHRGPWVMSVAASTRDTNDSGGAAQGDVLAGFSLRGPTPSPLQDLQKPNITGPGVRIYAAVPNGYAFLSGTSMSSPHVAGAAVLVRQIHPSWTPTEVKSAMQMSSFNGGFIENGTTPWDPDDVGSGRVDLTTAARSGLVMPESTANFLAANPGSGGDVKTLNTPDVRNLSCTPSCSFTRTVRNTLTTATSWTVSGAAFDGDFLIDVSPSSFTFDGGLGETQELTITLAPSTDLTGTIAFGDITFVEDGGLSPDLRITAAVSGVGGPAIGIAPGSMSFTVNEGDSDAAPLTISNTGTQDLNWNITESTPDSLPANARGVAIDEVLSLPDFTVDPANPVAFDVPGGVANTGNVTGFTFQGTVAGVSGNGDWASDMRMVMTAPNSDNFDVGGFDGPVNDWEFQGSGSANDGTYSSSHSGSFASVPDAGDWNFAFEHDWSSGNPMNWSAVTVTLHKEAIICENVTEISWLSVDTTSGVISPSGDQVVSVQVDSTGLAAGIYEAQVCVNSDAANASIIAVPVTLEVIGGGPDAATLTGTVQSLGYCGANPATVSNVEVTVAGQINTVSTFTNGSGVYTLNVSETESPVTISVAPAGHVGDSAPGVSFVANDTVTTDFDLWVTEPCADVSEAPMGIVLPTNGTGSMDLTIGNDNGGADLSWMIETEGVVASDPRGHFPAQSWSGGRSFDPESSMLADPSRAGVSSTAASSFEIAGGLTAYSTTGFTAEGYVSLDPTVPGTLSLINAVQPTNVYAATFIGGDFTTKYAIASSGGDLAESEFGTIDVATGAFTSIGSITGAGTGTWTSMKYDYTTDTLYAVQVPAPGTNNLYTIDAGTQTANLVGTIPGDIVISIAIDLNGQMYGLDLTPDALLAIDKTDATAASIGPTGLAANFAQDMDFDYATNTLYWAAYLGSGDSRMTTVDTSTGAATVIGNIANGNELLSFDIANPGVPPVCANPGVVPWLSATPASGNAPAFGSETASIDFDSTGLAVGTYEAHLCVTTGDANNPAMVIPVSMQVTNATDEIFDDRFEQ</sequence>
<dbReference type="SUPFAM" id="SSF52743">
    <property type="entry name" value="Subtilisin-like"/>
    <property type="match status" value="1"/>
</dbReference>
<evidence type="ECO:0000259" key="6">
    <source>
        <dbReference type="Pfam" id="PF19190"/>
    </source>
</evidence>
<dbReference type="InterPro" id="IPR000209">
    <property type="entry name" value="Peptidase_S8/S53_dom"/>
</dbReference>
<comment type="similarity">
    <text evidence="1">Belongs to the peptidase S8 family.</text>
</comment>
<evidence type="ECO:0000256" key="1">
    <source>
        <dbReference type="PROSITE-ProRule" id="PRU01240"/>
    </source>
</evidence>
<evidence type="ECO:0000259" key="5">
    <source>
        <dbReference type="Pfam" id="PF17766"/>
    </source>
</evidence>
<dbReference type="STRING" id="1579979.WM2015_2972"/>
<feature type="signal peptide" evidence="3">
    <location>
        <begin position="1"/>
        <end position="26"/>
    </location>
</feature>
<keyword evidence="1" id="KW-0720">Serine protease</keyword>
<feature type="active site" description="Charge relay system" evidence="1">
    <location>
        <position position="175"/>
    </location>
</feature>
<name>A0A0K0Y081_9GAMM</name>
<dbReference type="GO" id="GO:0004252">
    <property type="term" value="F:serine-type endopeptidase activity"/>
    <property type="evidence" value="ECO:0007669"/>
    <property type="project" value="UniProtKB-UniRule"/>
</dbReference>
<dbReference type="Gene3D" id="3.40.50.200">
    <property type="entry name" value="Peptidase S8/S53 domain"/>
    <property type="match status" value="1"/>
</dbReference>
<feature type="active site" description="Charge relay system" evidence="1">
    <location>
        <position position="232"/>
    </location>
</feature>
<dbReference type="SUPFAM" id="SSF63825">
    <property type="entry name" value="YWTD domain"/>
    <property type="match status" value="1"/>
</dbReference>
<dbReference type="InterPro" id="IPR023828">
    <property type="entry name" value="Peptidase_S8_Ser-AS"/>
</dbReference>
<keyword evidence="1" id="KW-0645">Protease</keyword>
<gene>
    <name evidence="7" type="ORF">WM2015_2972</name>
</gene>
<dbReference type="Gene3D" id="2.60.40.2310">
    <property type="match status" value="1"/>
</dbReference>
<dbReference type="GO" id="GO:0006508">
    <property type="term" value="P:proteolysis"/>
    <property type="evidence" value="ECO:0007669"/>
    <property type="project" value="UniProtKB-KW"/>
</dbReference>
<evidence type="ECO:0000256" key="3">
    <source>
        <dbReference type="SAM" id="SignalP"/>
    </source>
</evidence>
<feature type="chain" id="PRO_5043332551" evidence="3">
    <location>
        <begin position="27"/>
        <end position="1376"/>
    </location>
</feature>
<dbReference type="InterPro" id="IPR045051">
    <property type="entry name" value="SBT"/>
</dbReference>
<protein>
    <submittedName>
        <fullName evidence="7">Uncharacterized protein</fullName>
    </submittedName>
</protein>
<accession>A0A0K0Y081</accession>
<dbReference type="OrthoDB" id="614750at2"/>
<proteinExistence type="inferred from homology"/>
<feature type="domain" description="BACON" evidence="6">
    <location>
        <begin position="813"/>
        <end position="860"/>
    </location>
</feature>
<feature type="domain" description="Subtilisin-like protease fibronectin type-III" evidence="5">
    <location>
        <begin position="510"/>
        <end position="595"/>
    </location>
</feature>